<name>A0A3A6PM32_9BACL</name>
<keyword evidence="11" id="KW-0812">Transmembrane</keyword>
<accession>A0A3A6PM32</accession>
<keyword evidence="14" id="KW-1185">Reference proteome</keyword>
<evidence type="ECO:0000313" key="13">
    <source>
        <dbReference type="EMBL" id="RJX37491.1"/>
    </source>
</evidence>
<dbReference type="GO" id="GO:0005524">
    <property type="term" value="F:ATP binding"/>
    <property type="evidence" value="ECO:0007669"/>
    <property type="project" value="UniProtKB-KW"/>
</dbReference>
<dbReference type="CDD" id="cd00075">
    <property type="entry name" value="HATPase"/>
    <property type="match status" value="1"/>
</dbReference>
<keyword evidence="10 11" id="KW-0472">Membrane</keyword>
<dbReference type="SUPFAM" id="SSF55874">
    <property type="entry name" value="ATPase domain of HSP90 chaperone/DNA topoisomerase II/histidine kinase"/>
    <property type="match status" value="1"/>
</dbReference>
<keyword evidence="6" id="KW-0547">Nucleotide-binding</keyword>
<dbReference type="PANTHER" id="PTHR45453:SF1">
    <property type="entry name" value="PHOSPHATE REGULON SENSOR PROTEIN PHOR"/>
    <property type="match status" value="1"/>
</dbReference>
<dbReference type="InterPro" id="IPR004358">
    <property type="entry name" value="Sig_transdc_His_kin-like_C"/>
</dbReference>
<dbReference type="InterPro" id="IPR036097">
    <property type="entry name" value="HisK_dim/P_sf"/>
</dbReference>
<comment type="subcellular location">
    <subcellularLocation>
        <location evidence="2">Cell membrane</location>
        <topology evidence="2">Multi-pass membrane protein</topology>
    </subcellularLocation>
</comment>
<dbReference type="SUPFAM" id="SSF47384">
    <property type="entry name" value="Homodimeric domain of signal transducing histidine kinase"/>
    <property type="match status" value="1"/>
</dbReference>
<dbReference type="InterPro" id="IPR036890">
    <property type="entry name" value="HATPase_C_sf"/>
</dbReference>
<evidence type="ECO:0000256" key="6">
    <source>
        <dbReference type="ARBA" id="ARBA00022741"/>
    </source>
</evidence>
<keyword evidence="8" id="KW-0067">ATP-binding</keyword>
<evidence type="ECO:0000256" key="10">
    <source>
        <dbReference type="ARBA" id="ARBA00023136"/>
    </source>
</evidence>
<dbReference type="GO" id="GO:0005886">
    <property type="term" value="C:plasma membrane"/>
    <property type="evidence" value="ECO:0007669"/>
    <property type="project" value="UniProtKB-SubCell"/>
</dbReference>
<gene>
    <name evidence="13" type="ORF">D3P09_21130</name>
</gene>
<dbReference type="FunFam" id="3.30.565.10:FF:000006">
    <property type="entry name" value="Sensor histidine kinase WalK"/>
    <property type="match status" value="1"/>
</dbReference>
<dbReference type="PRINTS" id="PR00344">
    <property type="entry name" value="BCTRLSENSOR"/>
</dbReference>
<evidence type="ECO:0000256" key="1">
    <source>
        <dbReference type="ARBA" id="ARBA00000085"/>
    </source>
</evidence>
<keyword evidence="4" id="KW-0597">Phosphoprotein</keyword>
<feature type="domain" description="Histidine kinase" evidence="12">
    <location>
        <begin position="206"/>
        <end position="424"/>
    </location>
</feature>
<dbReference type="InterPro" id="IPR003661">
    <property type="entry name" value="HisK_dim/P_dom"/>
</dbReference>
<dbReference type="AlphaFoldDB" id="A0A3A6PM32"/>
<keyword evidence="9" id="KW-0902">Two-component regulatory system</keyword>
<dbReference type="EC" id="2.7.13.3" evidence="3"/>
<dbReference type="GO" id="GO:0004721">
    <property type="term" value="F:phosphoprotein phosphatase activity"/>
    <property type="evidence" value="ECO:0007669"/>
    <property type="project" value="TreeGrafter"/>
</dbReference>
<evidence type="ECO:0000256" key="4">
    <source>
        <dbReference type="ARBA" id="ARBA00022553"/>
    </source>
</evidence>
<reference evidence="13 14" key="1">
    <citation type="submission" date="2018-09" db="EMBL/GenBank/DDBJ databases">
        <title>Paenibacillus aracenensis nov. sp. isolated from a cave in southern Spain.</title>
        <authorList>
            <person name="Jurado V."/>
            <person name="Gutierrez-Patricio S."/>
            <person name="Gonzalez-Pimentel J.L."/>
            <person name="Miller A.Z."/>
            <person name="Laiz L."/>
            <person name="Saiz-Jimenez C."/>
        </authorList>
    </citation>
    <scope>NUCLEOTIDE SEQUENCE [LARGE SCALE GENOMIC DNA]</scope>
    <source>
        <strain evidence="13 14">JCM 19203</strain>
    </source>
</reference>
<dbReference type="Pfam" id="PF00512">
    <property type="entry name" value="HisKA"/>
    <property type="match status" value="1"/>
</dbReference>
<evidence type="ECO:0000313" key="14">
    <source>
        <dbReference type="Proteomes" id="UP000267798"/>
    </source>
</evidence>
<dbReference type="GO" id="GO:0016036">
    <property type="term" value="P:cellular response to phosphate starvation"/>
    <property type="evidence" value="ECO:0007669"/>
    <property type="project" value="TreeGrafter"/>
</dbReference>
<dbReference type="OrthoDB" id="9813151at2"/>
<keyword evidence="5" id="KW-0808">Transferase</keyword>
<dbReference type="Gene3D" id="3.30.565.10">
    <property type="entry name" value="Histidine kinase-like ATPase, C-terminal domain"/>
    <property type="match status" value="1"/>
</dbReference>
<protein>
    <recommendedName>
        <fullName evidence="3">histidine kinase</fullName>
        <ecNumber evidence="3">2.7.13.3</ecNumber>
    </recommendedName>
</protein>
<evidence type="ECO:0000256" key="2">
    <source>
        <dbReference type="ARBA" id="ARBA00004651"/>
    </source>
</evidence>
<evidence type="ECO:0000256" key="7">
    <source>
        <dbReference type="ARBA" id="ARBA00022777"/>
    </source>
</evidence>
<evidence type="ECO:0000256" key="11">
    <source>
        <dbReference type="SAM" id="Phobius"/>
    </source>
</evidence>
<dbReference type="PROSITE" id="PS50109">
    <property type="entry name" value="HIS_KIN"/>
    <property type="match status" value="1"/>
</dbReference>
<dbReference type="InterPro" id="IPR003594">
    <property type="entry name" value="HATPase_dom"/>
</dbReference>
<organism evidence="13 14">
    <name type="scientific">Paenibacillus pinisoli</name>
    <dbReference type="NCBI Taxonomy" id="1276110"/>
    <lineage>
        <taxon>Bacteria</taxon>
        <taxon>Bacillati</taxon>
        <taxon>Bacillota</taxon>
        <taxon>Bacilli</taxon>
        <taxon>Bacillales</taxon>
        <taxon>Paenibacillaceae</taxon>
        <taxon>Paenibacillus</taxon>
    </lineage>
</organism>
<dbReference type="PANTHER" id="PTHR45453">
    <property type="entry name" value="PHOSPHATE REGULON SENSOR PROTEIN PHOR"/>
    <property type="match status" value="1"/>
</dbReference>
<evidence type="ECO:0000256" key="8">
    <source>
        <dbReference type="ARBA" id="ARBA00022840"/>
    </source>
</evidence>
<dbReference type="Gene3D" id="1.10.287.130">
    <property type="match status" value="1"/>
</dbReference>
<dbReference type="InterPro" id="IPR005467">
    <property type="entry name" value="His_kinase_dom"/>
</dbReference>
<evidence type="ECO:0000256" key="9">
    <source>
        <dbReference type="ARBA" id="ARBA00023012"/>
    </source>
</evidence>
<comment type="caution">
    <text evidence="13">The sequence shown here is derived from an EMBL/GenBank/DDBJ whole genome shotgun (WGS) entry which is preliminary data.</text>
</comment>
<dbReference type="EMBL" id="QXQB01000005">
    <property type="protein sequence ID" value="RJX37491.1"/>
    <property type="molecule type" value="Genomic_DNA"/>
</dbReference>
<evidence type="ECO:0000259" key="12">
    <source>
        <dbReference type="PROSITE" id="PS50109"/>
    </source>
</evidence>
<dbReference type="FunFam" id="1.10.287.130:FF:000001">
    <property type="entry name" value="Two-component sensor histidine kinase"/>
    <property type="match status" value="1"/>
</dbReference>
<sequence length="424" mass="48074">MIKRTLVRMTIWNSAVVFCLLIILGGALYGLARHRIYSDIDRHLVFNMDNLYQYTLPNGEHVLNVNWDDPERFFMTFYWDSNDTLLQSIYYKSPYDKLAFKLRKKQGQLEPESIRVGKRTFRFVSRPYLGNLPMLEKLSDKAPLKTLQAMTEISTEIHYLKLLLMSISTGIGIGALLSVIAGYALARRALIPIQKAWDKQQQFVADASHELRSPLSVIRGQTQILLRHPVHTIEEESAPISAILKETKRMRNMVDGLLLLARGDSHEEVILCQSVRIDGILKEIAKKMEPVMEYKKLRLGLHVEGSELLINGDEDRLIQLFMILLDNAIKFTQADGQIDLECLRQGKSVLVTVKDNGAGIPEHDLPLVFNRFYKGDASRNRGYHGAGLGLSIAHWIIDQHQGSVHISSSVGHGTTVMIRFPAMS</sequence>
<feature type="transmembrane region" description="Helical" evidence="11">
    <location>
        <begin position="12"/>
        <end position="32"/>
    </location>
</feature>
<keyword evidence="11" id="KW-1133">Transmembrane helix</keyword>
<dbReference type="GO" id="GO:0000155">
    <property type="term" value="F:phosphorelay sensor kinase activity"/>
    <property type="evidence" value="ECO:0007669"/>
    <property type="project" value="InterPro"/>
</dbReference>
<dbReference type="Pfam" id="PF02518">
    <property type="entry name" value="HATPase_c"/>
    <property type="match status" value="1"/>
</dbReference>
<dbReference type="InterPro" id="IPR050351">
    <property type="entry name" value="BphY/WalK/GraS-like"/>
</dbReference>
<proteinExistence type="predicted"/>
<dbReference type="SMART" id="SM00387">
    <property type="entry name" value="HATPase_c"/>
    <property type="match status" value="1"/>
</dbReference>
<comment type="catalytic activity">
    <reaction evidence="1">
        <text>ATP + protein L-histidine = ADP + protein N-phospho-L-histidine.</text>
        <dbReference type="EC" id="2.7.13.3"/>
    </reaction>
</comment>
<dbReference type="CDD" id="cd00082">
    <property type="entry name" value="HisKA"/>
    <property type="match status" value="1"/>
</dbReference>
<evidence type="ECO:0000256" key="5">
    <source>
        <dbReference type="ARBA" id="ARBA00022679"/>
    </source>
</evidence>
<dbReference type="Proteomes" id="UP000267798">
    <property type="component" value="Unassembled WGS sequence"/>
</dbReference>
<dbReference type="SMART" id="SM00388">
    <property type="entry name" value="HisKA"/>
    <property type="match status" value="1"/>
</dbReference>
<feature type="transmembrane region" description="Helical" evidence="11">
    <location>
        <begin position="162"/>
        <end position="186"/>
    </location>
</feature>
<evidence type="ECO:0000256" key="3">
    <source>
        <dbReference type="ARBA" id="ARBA00012438"/>
    </source>
</evidence>
<keyword evidence="7" id="KW-0418">Kinase</keyword>